<sequence length="131" mass="14553">MSQLVVVVGTGCRDLPDWDVSPNPNPNYRLQYLEYLVGKLRIEPGIRLCAARKHQTVQPSFEKGSRFHGDPGETTNQLLTTSAGFWTWHELGIFASQLVGMRYSVRPSARSSHAPISPVPVCCVWAGNLTE</sequence>
<keyword evidence="2" id="KW-1185">Reference proteome</keyword>
<gene>
    <name evidence="1" type="ORF">GX51_05258</name>
</gene>
<accession>A0A2B7WXY0</accession>
<protein>
    <submittedName>
        <fullName evidence="1">Uncharacterized protein</fullName>
    </submittedName>
</protein>
<dbReference type="Proteomes" id="UP000224080">
    <property type="component" value="Unassembled WGS sequence"/>
</dbReference>
<dbReference type="EMBL" id="PDNC01000072">
    <property type="protein sequence ID" value="PGH01450.1"/>
    <property type="molecule type" value="Genomic_DNA"/>
</dbReference>
<name>A0A2B7WXY0_9EURO</name>
<organism evidence="1 2">
    <name type="scientific">Blastomyces parvus</name>
    <dbReference type="NCBI Taxonomy" id="2060905"/>
    <lineage>
        <taxon>Eukaryota</taxon>
        <taxon>Fungi</taxon>
        <taxon>Dikarya</taxon>
        <taxon>Ascomycota</taxon>
        <taxon>Pezizomycotina</taxon>
        <taxon>Eurotiomycetes</taxon>
        <taxon>Eurotiomycetidae</taxon>
        <taxon>Onygenales</taxon>
        <taxon>Ajellomycetaceae</taxon>
        <taxon>Blastomyces</taxon>
    </lineage>
</organism>
<evidence type="ECO:0000313" key="1">
    <source>
        <dbReference type="EMBL" id="PGH01450.1"/>
    </source>
</evidence>
<comment type="caution">
    <text evidence="1">The sequence shown here is derived from an EMBL/GenBank/DDBJ whole genome shotgun (WGS) entry which is preliminary data.</text>
</comment>
<reference evidence="1 2" key="1">
    <citation type="submission" date="2017-10" db="EMBL/GenBank/DDBJ databases">
        <title>Comparative genomics in systemic dimorphic fungi from Ajellomycetaceae.</title>
        <authorList>
            <person name="Munoz J.F."/>
            <person name="Mcewen J.G."/>
            <person name="Clay O.K."/>
            <person name="Cuomo C.A."/>
        </authorList>
    </citation>
    <scope>NUCLEOTIDE SEQUENCE [LARGE SCALE GENOMIC DNA]</scope>
    <source>
        <strain evidence="1 2">UAMH130</strain>
    </source>
</reference>
<proteinExistence type="predicted"/>
<dbReference type="AlphaFoldDB" id="A0A2B7WXY0"/>
<evidence type="ECO:0000313" key="2">
    <source>
        <dbReference type="Proteomes" id="UP000224080"/>
    </source>
</evidence>